<dbReference type="SUPFAM" id="SSF54106">
    <property type="entry name" value="LysM domain"/>
    <property type="match status" value="6"/>
</dbReference>
<dbReference type="GO" id="GO:0008061">
    <property type="term" value="F:chitin binding"/>
    <property type="evidence" value="ECO:0007669"/>
    <property type="project" value="UniProtKB-KW"/>
</dbReference>
<keyword evidence="1" id="KW-0147">Chitin-binding</keyword>
<dbReference type="AlphaFoldDB" id="G9NJY3"/>
<feature type="signal peptide" evidence="6">
    <location>
        <begin position="1"/>
        <end position="16"/>
    </location>
</feature>
<name>G9NJY3_HYPAI</name>
<evidence type="ECO:0000313" key="10">
    <source>
        <dbReference type="Proteomes" id="UP000005426"/>
    </source>
</evidence>
<feature type="domain" description="LysM" evidence="7">
    <location>
        <begin position="33"/>
        <end position="79"/>
    </location>
</feature>
<dbReference type="PROSITE" id="PS51782">
    <property type="entry name" value="LYSM"/>
    <property type="match status" value="6"/>
</dbReference>
<dbReference type="PANTHER" id="PTHR34997:SF2">
    <property type="entry name" value="LYSM DOMAIN-CONTAINING PROTEIN-RELATED"/>
    <property type="match status" value="1"/>
</dbReference>
<dbReference type="EMBL" id="ABDG02000017">
    <property type="protein sequence ID" value="EHK49205.1"/>
    <property type="molecule type" value="Genomic_DNA"/>
</dbReference>
<dbReference type="STRING" id="452589.G9NJY3"/>
<evidence type="ECO:0000256" key="3">
    <source>
        <dbReference type="ARBA" id="ARBA00023026"/>
    </source>
</evidence>
<keyword evidence="2 6" id="KW-0732">Signal</keyword>
<feature type="region of interest" description="Disordered" evidence="5">
    <location>
        <begin position="487"/>
        <end position="512"/>
    </location>
</feature>
<dbReference type="HOGENOM" id="CLU_010591_8_1_1"/>
<organism evidence="9 10">
    <name type="scientific">Hypocrea atroviridis (strain ATCC 20476 / IMI 206040)</name>
    <name type="common">Trichoderma atroviride</name>
    <dbReference type="NCBI Taxonomy" id="452589"/>
    <lineage>
        <taxon>Eukaryota</taxon>
        <taxon>Fungi</taxon>
        <taxon>Dikarya</taxon>
        <taxon>Ascomycota</taxon>
        <taxon>Pezizomycotina</taxon>
        <taxon>Sordariomycetes</taxon>
        <taxon>Hypocreomycetidae</taxon>
        <taxon>Hypocreales</taxon>
        <taxon>Hypocreaceae</taxon>
        <taxon>Trichoderma</taxon>
    </lineage>
</organism>
<evidence type="ECO:0000256" key="4">
    <source>
        <dbReference type="ARBA" id="ARBA00044955"/>
    </source>
</evidence>
<evidence type="ECO:0000256" key="1">
    <source>
        <dbReference type="ARBA" id="ARBA00022669"/>
    </source>
</evidence>
<keyword evidence="3" id="KW-0843">Virulence</keyword>
<evidence type="ECO:0000313" key="8">
    <source>
        <dbReference type="EMBL" id="DAA64795.1"/>
    </source>
</evidence>
<dbReference type="Pfam" id="PF01476">
    <property type="entry name" value="LysM"/>
    <property type="match status" value="5"/>
</dbReference>
<feature type="domain" description="LysM" evidence="7">
    <location>
        <begin position="430"/>
        <end position="476"/>
    </location>
</feature>
<feature type="chain" id="PRO_5007665345" evidence="6">
    <location>
        <begin position="17"/>
        <end position="746"/>
    </location>
</feature>
<reference evidence="9 10" key="1">
    <citation type="journal article" date="2011" name="Genome Biol.">
        <title>Comparative genome sequence analysis underscores mycoparasitism as the ancestral life style of Trichoderma.</title>
        <authorList>
            <person name="Kubicek C.P."/>
            <person name="Herrera-Estrella A."/>
            <person name="Seidl-Seiboth V."/>
            <person name="Martinez D.A."/>
            <person name="Druzhinina I.S."/>
            <person name="Thon M."/>
            <person name="Zeilinger S."/>
            <person name="Casas-Flores S."/>
            <person name="Horwitz B.A."/>
            <person name="Mukherjee P.K."/>
            <person name="Mukherjee M."/>
            <person name="Kredics L."/>
            <person name="Alcaraz L.D."/>
            <person name="Aerts A."/>
            <person name="Antal Z."/>
            <person name="Atanasova L."/>
            <person name="Cervantes-Badillo M.G."/>
            <person name="Challacombe J."/>
            <person name="Chertkov O."/>
            <person name="McCluskey K."/>
            <person name="Coulpier F."/>
            <person name="Deshpande N."/>
            <person name="von Doehren H."/>
            <person name="Ebbole D.J."/>
            <person name="Esquivel-Naranjo E.U."/>
            <person name="Fekete E."/>
            <person name="Flipphi M."/>
            <person name="Glaser F."/>
            <person name="Gomez-Rodriguez E.Y."/>
            <person name="Gruber S."/>
            <person name="Han C."/>
            <person name="Henrissat B."/>
            <person name="Hermosa R."/>
            <person name="Hernandez-Onate M."/>
            <person name="Karaffa L."/>
            <person name="Kosti I."/>
            <person name="Le Crom S."/>
            <person name="Lindquist E."/>
            <person name="Lucas S."/>
            <person name="Luebeck M."/>
            <person name="Luebeck P.S."/>
            <person name="Margeot A."/>
            <person name="Metz B."/>
            <person name="Misra M."/>
            <person name="Nevalainen H."/>
            <person name="Omann M."/>
            <person name="Packer N."/>
            <person name="Perrone G."/>
            <person name="Uresti-Rivera E.E."/>
            <person name="Salamov A."/>
            <person name="Schmoll M."/>
            <person name="Seiboth B."/>
            <person name="Shapiro H."/>
            <person name="Sukno S."/>
            <person name="Tamayo-Ramos J.A."/>
            <person name="Tisch D."/>
            <person name="Wiest A."/>
            <person name="Wilkinson H.H."/>
            <person name="Zhang M."/>
            <person name="Coutinho P.M."/>
            <person name="Kenerley C.M."/>
            <person name="Monte E."/>
            <person name="Baker S.E."/>
            <person name="Grigoriev I.V."/>
        </authorList>
    </citation>
    <scope>NUCLEOTIDE SEQUENCE [LARGE SCALE GENOMIC DNA]</scope>
    <source>
        <strain evidence="10">ATCC 20476 / IMI 206040</strain>
        <strain evidence="9">IMI 206040</strain>
    </source>
</reference>
<dbReference type="KEGG" id="tatv:25780921"/>
<feature type="domain" description="LysM" evidence="7">
    <location>
        <begin position="522"/>
        <end position="568"/>
    </location>
</feature>
<comment type="similarity">
    <text evidence="4">Belongs to the secreted LysM effector family.</text>
</comment>
<dbReference type="SMART" id="SM00257">
    <property type="entry name" value="LysM"/>
    <property type="match status" value="6"/>
</dbReference>
<dbReference type="Gene3D" id="3.10.350.10">
    <property type="entry name" value="LysM domain"/>
    <property type="match status" value="7"/>
</dbReference>
<dbReference type="OrthoDB" id="5985073at2759"/>
<dbReference type="EMBL" id="BK008597">
    <property type="protein sequence ID" value="DAA64795.1"/>
    <property type="molecule type" value="Genomic_DNA"/>
</dbReference>
<dbReference type="eggNOG" id="KOG2806">
    <property type="taxonomic scope" value="Eukaryota"/>
</dbReference>
<accession>G9NJY3</accession>
<dbReference type="Proteomes" id="UP000005426">
    <property type="component" value="Unassembled WGS sequence"/>
</dbReference>
<evidence type="ECO:0000313" key="9">
    <source>
        <dbReference type="EMBL" id="EHK49205.1"/>
    </source>
</evidence>
<evidence type="ECO:0000256" key="2">
    <source>
        <dbReference type="ARBA" id="ARBA00022729"/>
    </source>
</evidence>
<dbReference type="OMA" id="CNKFYDV"/>
<keyword evidence="10" id="KW-1185">Reference proteome</keyword>
<reference evidence="8" key="2">
    <citation type="journal article" date="2013" name="FEBS J.">
        <title>Spore germination of Trichoderma atroviride is inhibited by its LysM protein TAL6.</title>
        <authorList>
            <person name="Seidl-Seiboth V."/>
            <person name="Zach S."/>
            <person name="Frischmann A."/>
            <person name="Spadiut O."/>
            <person name="Dietzsch C."/>
            <person name="Herwig C."/>
            <person name="Ruth C."/>
            <person name="Rodler A."/>
            <person name="Jungbauer A."/>
            <person name="Kubicek C.P."/>
        </authorList>
    </citation>
    <scope>NUCLEOTIDE SEQUENCE</scope>
    <source>
        <strain evidence="8">IMI 206040</strain>
    </source>
</reference>
<sequence>MKLLTFSQLFFVGIQASKLGVPQPAQRDQVNCQLYAVQPNDNCIDISSKNNITYAQLLSWNPSLSSTCSNLASLNSSSICVSNPKGTFSISSNTVGATDIATTTAPVPSPTLDQTTSRCAKYYQVSDGDDCSHLTAQFAITLKDFIFLNSEVWQNCTNLELGYYYCVEPVGYISTYPGYLPTATTKPFNQTSATSLPYDGDPWARFSSNSSVIPIANGTRVDCYSYVYVKNLTENLFADCWNMASMYEITREELVLWNPSLGNDGSSGSNLSGAEASQVASSIAIPTTAPSSITTNLYTYPCTVAANISYCVALVSSTGALPTNTAPPGPHASGEISNCTAWFAPEAYDTCKSILDIFEMSFANFYKMNPSVGPDCSGLAVGTNYCVSTYPNGEDPNDDWDGDDSIPSISPTGIITPTPTQSGMVSNCNKFYDVHSNDGCSAIASSQHVDLSSLYKWNPAIKTDCSGLQASVYVCIGILTTSMSTTSKLPTTTSKPSTTSKPPTGITTPTPTQSGMVKNCNKFYDVHSGDGCSAIASSQKVNLSSFYLWNPAVKTDCSGLQASVFVCIGTLTTSMSTTTSKLPTTTSKPSTTSKPPTGIITPTPTQNGMVKNCNKFYDVHSGDGCSAIASSQKVNLSSFYLWNPAVKTDCSGLQASVFVCVGTATTTTAAGITTPTPTQSGMVSGCNKFYDVHAGDGCSAIASSQKIALSSLYKWNPAVKTDCSGLQASVYICIGVGNAAAARVTG</sequence>
<evidence type="ECO:0000259" key="7">
    <source>
        <dbReference type="PROSITE" id="PS51782"/>
    </source>
</evidence>
<gene>
    <name evidence="8" type="primary">tal6</name>
    <name evidence="9" type="ORF">TRIATDRAFT_297859</name>
</gene>
<feature type="region of interest" description="Disordered" evidence="5">
    <location>
        <begin position="577"/>
        <end position="604"/>
    </location>
</feature>
<evidence type="ECO:0000256" key="6">
    <source>
        <dbReference type="SAM" id="SignalP"/>
    </source>
</evidence>
<dbReference type="InterPro" id="IPR018392">
    <property type="entry name" value="LysM"/>
</dbReference>
<feature type="domain" description="LysM" evidence="7">
    <location>
        <begin position="121"/>
        <end position="167"/>
    </location>
</feature>
<evidence type="ECO:0000256" key="5">
    <source>
        <dbReference type="SAM" id="MobiDB-lite"/>
    </source>
</evidence>
<proteinExistence type="inferred from homology"/>
<dbReference type="PANTHER" id="PTHR34997">
    <property type="entry name" value="AM15"/>
    <property type="match status" value="1"/>
</dbReference>
<dbReference type="GeneID" id="25780921"/>
<feature type="domain" description="LysM" evidence="7">
    <location>
        <begin position="615"/>
        <end position="661"/>
    </location>
</feature>
<dbReference type="InterPro" id="IPR036779">
    <property type="entry name" value="LysM_dom_sf"/>
</dbReference>
<dbReference type="CDD" id="cd00118">
    <property type="entry name" value="LysM"/>
    <property type="match status" value="5"/>
</dbReference>
<feature type="domain" description="LysM" evidence="7">
    <location>
        <begin position="688"/>
        <end position="734"/>
    </location>
</feature>
<dbReference type="InterPro" id="IPR052210">
    <property type="entry name" value="LysM1-like"/>
</dbReference>
<protein>
    <submittedName>
        <fullName evidence="8">TAL6</fullName>
    </submittedName>
</protein>